<feature type="transmembrane region" description="Helical" evidence="5">
    <location>
        <begin position="198"/>
        <end position="221"/>
    </location>
</feature>
<evidence type="ECO:0000256" key="1">
    <source>
        <dbReference type="ARBA" id="ARBA00004370"/>
    </source>
</evidence>
<dbReference type="PRINTS" id="PR00237">
    <property type="entry name" value="GPCRRHODOPSN"/>
</dbReference>
<dbReference type="AlphaFoldDB" id="A0AAF3FCN2"/>
<protein>
    <submittedName>
        <fullName evidence="7">Uncharacterized protein</fullName>
    </submittedName>
</protein>
<dbReference type="InterPro" id="IPR000276">
    <property type="entry name" value="GPCR_Rhodpsn"/>
</dbReference>
<evidence type="ECO:0000313" key="7">
    <source>
        <dbReference type="WBParaSite" id="MBELARI_LOCUS4700"/>
    </source>
</evidence>
<dbReference type="Proteomes" id="UP000887575">
    <property type="component" value="Unassembled WGS sequence"/>
</dbReference>
<dbReference type="GO" id="GO:0004930">
    <property type="term" value="F:G protein-coupled receptor activity"/>
    <property type="evidence" value="ECO:0007669"/>
    <property type="project" value="InterPro"/>
</dbReference>
<dbReference type="GO" id="GO:0016020">
    <property type="term" value="C:membrane"/>
    <property type="evidence" value="ECO:0007669"/>
    <property type="project" value="UniProtKB-SubCell"/>
</dbReference>
<sequence length="260" mass="29587">MDDSQKKMHSVTYAIILSLVVAILCVIEFLINLVVIYAIYKGRLWRQNSTYALSLGNVLNDQFLLICHLVYLVPGLFLQSYLSSQGTNGFFPSASNWGLLAGWYVTSFTLAYIAITRFVVIVFNWTNLTYQLAFLSMLFIYAISWTMSVIAQFVFPCCQMVMDPFSYGYALQFCAISLFYVFNWVSTRVNQSIFGSNIEWYSCGIFFLIFNCGANGVIYVLRNKEVKRTLFGGGNRSVATLSLPQQSNTEVSLNRRKSKH</sequence>
<feature type="transmembrane region" description="Helical" evidence="5">
    <location>
        <begin position="103"/>
        <end position="126"/>
    </location>
</feature>
<evidence type="ECO:0000256" key="4">
    <source>
        <dbReference type="ARBA" id="ARBA00023136"/>
    </source>
</evidence>
<feature type="transmembrane region" description="Helical" evidence="5">
    <location>
        <begin position="167"/>
        <end position="186"/>
    </location>
</feature>
<feature type="transmembrane region" description="Helical" evidence="5">
    <location>
        <begin position="132"/>
        <end position="155"/>
    </location>
</feature>
<evidence type="ECO:0000256" key="3">
    <source>
        <dbReference type="ARBA" id="ARBA00022989"/>
    </source>
</evidence>
<reference evidence="7" key="1">
    <citation type="submission" date="2024-02" db="UniProtKB">
        <authorList>
            <consortium name="WormBaseParasite"/>
        </authorList>
    </citation>
    <scope>IDENTIFICATION</scope>
</reference>
<keyword evidence="3 5" id="KW-1133">Transmembrane helix</keyword>
<dbReference type="PANTHER" id="PTHR22718:SF11">
    <property type="entry name" value="7TM GPCR SERPENTINE RECEPTOR CLASS X (SRX) DOMAIN-CONTAINING PROTEIN"/>
    <property type="match status" value="1"/>
</dbReference>
<feature type="transmembrane region" description="Helical" evidence="5">
    <location>
        <begin position="12"/>
        <end position="40"/>
    </location>
</feature>
<evidence type="ECO:0000256" key="5">
    <source>
        <dbReference type="SAM" id="Phobius"/>
    </source>
</evidence>
<keyword evidence="4 5" id="KW-0472">Membrane</keyword>
<name>A0AAF3FCN2_9BILA</name>
<evidence type="ECO:0000313" key="6">
    <source>
        <dbReference type="Proteomes" id="UP000887575"/>
    </source>
</evidence>
<evidence type="ECO:0000256" key="2">
    <source>
        <dbReference type="ARBA" id="ARBA00022692"/>
    </source>
</evidence>
<proteinExistence type="predicted"/>
<organism evidence="6 7">
    <name type="scientific">Mesorhabditis belari</name>
    <dbReference type="NCBI Taxonomy" id="2138241"/>
    <lineage>
        <taxon>Eukaryota</taxon>
        <taxon>Metazoa</taxon>
        <taxon>Ecdysozoa</taxon>
        <taxon>Nematoda</taxon>
        <taxon>Chromadorea</taxon>
        <taxon>Rhabditida</taxon>
        <taxon>Rhabditina</taxon>
        <taxon>Rhabditomorpha</taxon>
        <taxon>Rhabditoidea</taxon>
        <taxon>Rhabditidae</taxon>
        <taxon>Mesorhabditinae</taxon>
        <taxon>Mesorhabditis</taxon>
    </lineage>
</organism>
<comment type="subcellular location">
    <subcellularLocation>
        <location evidence="1">Membrane</location>
    </subcellularLocation>
</comment>
<dbReference type="WBParaSite" id="MBELARI_LOCUS4700">
    <property type="protein sequence ID" value="MBELARI_LOCUS4700"/>
    <property type="gene ID" value="MBELARI_LOCUS4700"/>
</dbReference>
<dbReference type="PANTHER" id="PTHR22718">
    <property type="entry name" value="SERPENTINE RECEPTOR, CLASS X"/>
    <property type="match status" value="1"/>
</dbReference>
<dbReference type="Gene3D" id="1.20.1070.10">
    <property type="entry name" value="Rhodopsin 7-helix transmembrane proteins"/>
    <property type="match status" value="1"/>
</dbReference>
<dbReference type="SUPFAM" id="SSF81321">
    <property type="entry name" value="Family A G protein-coupled receptor-like"/>
    <property type="match status" value="1"/>
</dbReference>
<accession>A0AAF3FCN2</accession>
<keyword evidence="6" id="KW-1185">Reference proteome</keyword>
<keyword evidence="2 5" id="KW-0812">Transmembrane</keyword>